<dbReference type="EMBL" id="JAPFFF010000003">
    <property type="protein sequence ID" value="KAK8893878.1"/>
    <property type="molecule type" value="Genomic_DNA"/>
</dbReference>
<keyword evidence="1" id="KW-1133">Transmembrane helix</keyword>
<evidence type="ECO:0000313" key="4">
    <source>
        <dbReference type="Proteomes" id="UP001470230"/>
    </source>
</evidence>
<gene>
    <name evidence="3" type="ORF">M9Y10_022307</name>
</gene>
<reference evidence="3 4" key="1">
    <citation type="submission" date="2024-04" db="EMBL/GenBank/DDBJ databases">
        <title>Tritrichomonas musculus Genome.</title>
        <authorList>
            <person name="Alves-Ferreira E."/>
            <person name="Grigg M."/>
            <person name="Lorenzi H."/>
            <person name="Galac M."/>
        </authorList>
    </citation>
    <scope>NUCLEOTIDE SEQUENCE [LARGE SCALE GENOMIC DNA]</scope>
    <source>
        <strain evidence="3 4">EAF2021</strain>
    </source>
</reference>
<accession>A0ABR2KS48</accession>
<sequence length="1632" mass="187959">MILFALTFFANCLIPEQFRDLVDKAILNSTIKVSKSLREDTKYPGDYTFGNAHFTLHKVLSSSQTTDIKGYAIEKNYAAIVKRKKFNIKDGFTIIDYKNNEFYTMEKVVASDEKVNVYKIKPIDIFNVFSDIEAKVHTPLVTVGAGYNWDSKRNRPKLISLGLFSVGAGCYFSASVHAKVKFHSLKKAEINTDITLIGKIGAEFAAKKGDYKIPDIQIFPDLDIPIPGAAISFKFLGLHFDFGVYATFGSMLRDLEKKLEVDIDYFKGYQLTAKRFICIKRHGTSDSGWQTDLSPIPAGNIVNGNATDLQSNFIQATFQLKSGIKIKADIFKLIRTSFAFGILKQFKIDFGFVPLACPYPYLYGRFELPILTFYEFSGIILRIRFFGKKKKYTLLKPNYKEKYIFSLIKTRKYCLYDSSNINDYDILTEMDDYDGDDDDEFANETSNRIINLDVKNLASRTQTKSLISLQLSLSEFNSSTNSEIQLFSRRSSPYEDINSKKSTYETSIVEAGQNRVTSKISFCFYYFTGTNTVEKSDDYSFLLKEYLRKDDDYIKTTISNSKKTEEISVDFRLKYCETIDFHKMYIPSLSLAVINSSLKYGEKICIIVKDLNENTTDYVDEGASFLTDGTVSKSLENYGIYTHNDEFFYIQFDNISLPSSPDSGTSVRYEINAEFGKNYEEEVLLISNFSQAFKKGDNIISNDFHPKVRITNDMRLSVLITYINNFNTIPLDQKITYSEIEQMVKSNKMSLIKTQQNTKISCGISIQRYDPIIRINCSTKNSTHRIVTRVYTLESVKPSEYKPSVIHFDENQTYGVFEIKRIHQSVTLVIIHMPFLTPLCNFTMLSDDYYQFQFEKDTIYIPFRRENSTEEDFTIDNVVQGHLIDEETIFFSQNYYTINFDETPIALAFVRTFKDQYSITGVEGTKQTLVNYSDPSFQLLALEYMKDKTIIVASSLIVIDDKHPLAEKTIPNFPNWETVTYHVWCERADEIVIHDKTTHETIEKNTEKDGEFFKLQVKPNHIIDFIPICTSNKSQPMCYIRQTFPDHKGYDIFRYPDKNGITILNTSLDDLFEQEDRQGLIEEAIKTERSFYYMTSFSKQVQIIRHYENQLDLQLRIIEVKDKYKKFCVIDPDGFIVPVSRKYYSDHYNKFMIELGIEYTDPQYLDFVSGEEDSCVYATYNSSNYTDYQDENYNDTDLNDSDYSDIDMSWNSELETYDMMARDGSEPIIHPSNNICDLAKSLKVSYYKDIKQLIPPATFDYEILKIPKAFDDGIENNVKLLNYEIAEYFVKAKLMVEPETNNSIYVLDLPFKEIVFDTTLKENEYIKGEGNMTIHYTGGVLNYILPDGYNTIIDLNKANEIHLNLIGKGRVEIKTSGKSTLKIIGKINLDSVKTIYVDNDVKTVEIENVNVANYSEFYVKSLNNYSADIKIKNLTLLEHSKGNFTNLEVTETLIIKQTATAIFDTLVNVKNADLFIDMIAYQNDLIPMIRGSLLEPPKSILIQRVSEDGPKHKDEYLFFDGQFDCQSWVNRMKYGNSFFNTARCANHNYNEARILETEESRAFVSFVRQSQSVKKDYYMTGGLVAIILFSIIDAGLIVFLVFILIRSRKNPEIVNQSSLAQNILEGNDLPVI</sequence>
<proteinExistence type="predicted"/>
<comment type="caution">
    <text evidence="3">The sequence shown here is derived from an EMBL/GenBank/DDBJ whole genome shotgun (WGS) entry which is preliminary data.</text>
</comment>
<evidence type="ECO:0000256" key="2">
    <source>
        <dbReference type="SAM" id="SignalP"/>
    </source>
</evidence>
<keyword evidence="2" id="KW-0732">Signal</keyword>
<feature type="signal peptide" evidence="2">
    <location>
        <begin position="1"/>
        <end position="15"/>
    </location>
</feature>
<evidence type="ECO:0000256" key="1">
    <source>
        <dbReference type="SAM" id="Phobius"/>
    </source>
</evidence>
<dbReference type="Proteomes" id="UP001470230">
    <property type="component" value="Unassembled WGS sequence"/>
</dbReference>
<feature type="chain" id="PRO_5046265012" evidence="2">
    <location>
        <begin position="16"/>
        <end position="1632"/>
    </location>
</feature>
<keyword evidence="1" id="KW-0472">Membrane</keyword>
<organism evidence="3 4">
    <name type="scientific">Tritrichomonas musculus</name>
    <dbReference type="NCBI Taxonomy" id="1915356"/>
    <lineage>
        <taxon>Eukaryota</taxon>
        <taxon>Metamonada</taxon>
        <taxon>Parabasalia</taxon>
        <taxon>Tritrichomonadida</taxon>
        <taxon>Tritrichomonadidae</taxon>
        <taxon>Tritrichomonas</taxon>
    </lineage>
</organism>
<feature type="transmembrane region" description="Helical" evidence="1">
    <location>
        <begin position="1577"/>
        <end position="1605"/>
    </location>
</feature>
<keyword evidence="4" id="KW-1185">Reference proteome</keyword>
<keyword evidence="1" id="KW-0812">Transmembrane</keyword>
<protein>
    <submittedName>
        <fullName evidence="3">Uncharacterized protein</fullName>
    </submittedName>
</protein>
<name>A0ABR2KS48_9EUKA</name>
<evidence type="ECO:0000313" key="3">
    <source>
        <dbReference type="EMBL" id="KAK8893878.1"/>
    </source>
</evidence>